<comment type="caution">
    <text evidence="2">The sequence shown here is derived from an EMBL/GenBank/DDBJ whole genome shotgun (WGS) entry which is preliminary data.</text>
</comment>
<feature type="compositionally biased region" description="Low complexity" evidence="1">
    <location>
        <begin position="58"/>
        <end position="72"/>
    </location>
</feature>
<keyword evidence="3" id="KW-1185">Reference proteome</keyword>
<accession>A0ABV6R6B1</accession>
<evidence type="ECO:0000256" key="1">
    <source>
        <dbReference type="SAM" id="MobiDB-lite"/>
    </source>
</evidence>
<protein>
    <submittedName>
        <fullName evidence="2">Uncharacterized protein</fullName>
    </submittedName>
</protein>
<feature type="region of interest" description="Disordered" evidence="1">
    <location>
        <begin position="131"/>
        <end position="159"/>
    </location>
</feature>
<reference evidence="2 3" key="1">
    <citation type="submission" date="2024-09" db="EMBL/GenBank/DDBJ databases">
        <authorList>
            <person name="Sun Q."/>
            <person name="Mori K."/>
        </authorList>
    </citation>
    <scope>NUCLEOTIDE SEQUENCE [LARGE SCALE GENOMIC DNA]</scope>
    <source>
        <strain evidence="2 3">CICC 10874</strain>
    </source>
</reference>
<dbReference type="RefSeq" id="WP_376977346.1">
    <property type="nucleotide sequence ID" value="NZ_JBHLSV010000001.1"/>
</dbReference>
<evidence type="ECO:0000313" key="3">
    <source>
        <dbReference type="Proteomes" id="UP001589793"/>
    </source>
</evidence>
<organism evidence="2 3">
    <name type="scientific">Brachybacterium hainanense</name>
    <dbReference type="NCBI Taxonomy" id="1541174"/>
    <lineage>
        <taxon>Bacteria</taxon>
        <taxon>Bacillati</taxon>
        <taxon>Actinomycetota</taxon>
        <taxon>Actinomycetes</taxon>
        <taxon>Micrococcales</taxon>
        <taxon>Dermabacteraceae</taxon>
        <taxon>Brachybacterium</taxon>
    </lineage>
</organism>
<feature type="region of interest" description="Disordered" evidence="1">
    <location>
        <begin position="49"/>
        <end position="77"/>
    </location>
</feature>
<dbReference type="Proteomes" id="UP001589793">
    <property type="component" value="Unassembled WGS sequence"/>
</dbReference>
<proteinExistence type="predicted"/>
<gene>
    <name evidence="2" type="ORF">ACFFF6_00940</name>
</gene>
<sequence length="159" mass="17152">MPPVPESDSAARIARLTREVRSRASAGQSPDRIAVETCLSLGDVQAVLRDSPAGTGQEAAPGPGARRSPAEPSAEVQREIRERFDAEQTTQRIALDVGISVAEVFATLGIDSALPAEDVDWLILFPEGEEPNLRMTRGDDGTRRYGHRVPGLRSHGTER</sequence>
<dbReference type="EMBL" id="JBHLSV010000001">
    <property type="protein sequence ID" value="MFC0672514.1"/>
    <property type="molecule type" value="Genomic_DNA"/>
</dbReference>
<name>A0ABV6R6B1_9MICO</name>
<evidence type="ECO:0000313" key="2">
    <source>
        <dbReference type="EMBL" id="MFC0672514.1"/>
    </source>
</evidence>